<organism evidence="2 3">
    <name type="scientific">Entotheonella factor</name>
    <dbReference type="NCBI Taxonomy" id="1429438"/>
    <lineage>
        <taxon>Bacteria</taxon>
        <taxon>Pseudomonadati</taxon>
        <taxon>Nitrospinota/Tectimicrobiota group</taxon>
        <taxon>Candidatus Tectimicrobiota</taxon>
        <taxon>Candidatus Entotheonellia</taxon>
        <taxon>Candidatus Entotheonellales</taxon>
        <taxon>Candidatus Entotheonellaceae</taxon>
        <taxon>Candidatus Entotheonella</taxon>
    </lineage>
</organism>
<dbReference type="Proteomes" id="UP000019141">
    <property type="component" value="Unassembled WGS sequence"/>
</dbReference>
<feature type="transmembrane region" description="Helical" evidence="1">
    <location>
        <begin position="205"/>
        <end position="224"/>
    </location>
</feature>
<dbReference type="PANTHER" id="PTHR36833">
    <property type="entry name" value="SLR0610 PROTEIN-RELATED"/>
    <property type="match status" value="1"/>
</dbReference>
<keyword evidence="1" id="KW-0812">Transmembrane</keyword>
<dbReference type="PANTHER" id="PTHR36833:SF1">
    <property type="entry name" value="INTEGRAL MEMBRANE TRANSPORT PROTEIN"/>
    <property type="match status" value="1"/>
</dbReference>
<name>W4L7A1_ENTF1</name>
<feature type="transmembrane region" description="Helical" evidence="1">
    <location>
        <begin position="146"/>
        <end position="165"/>
    </location>
</feature>
<comment type="caution">
    <text evidence="2">The sequence shown here is derived from an EMBL/GenBank/DDBJ whole genome shotgun (WGS) entry which is preliminary data.</text>
</comment>
<protein>
    <recommendedName>
        <fullName evidence="4">ABC transporter permease</fullName>
    </recommendedName>
</protein>
<dbReference type="HOGENOM" id="CLU_071040_1_0_7"/>
<proteinExistence type="predicted"/>
<feature type="transmembrane region" description="Helical" evidence="1">
    <location>
        <begin position="58"/>
        <end position="78"/>
    </location>
</feature>
<keyword evidence="1" id="KW-0472">Membrane</keyword>
<dbReference type="PATRIC" id="fig|1429438.4.peg.7517"/>
<dbReference type="Pfam" id="PF06182">
    <property type="entry name" value="ABC2_membrane_6"/>
    <property type="match status" value="1"/>
</dbReference>
<dbReference type="InterPro" id="IPR010390">
    <property type="entry name" value="ABC-2_transporter-like"/>
</dbReference>
<feature type="transmembrane region" description="Helical" evidence="1">
    <location>
        <begin position="122"/>
        <end position="140"/>
    </location>
</feature>
<dbReference type="EMBL" id="AZHW01001277">
    <property type="protein sequence ID" value="ETW93231.1"/>
    <property type="molecule type" value="Genomic_DNA"/>
</dbReference>
<feature type="transmembrane region" description="Helical" evidence="1">
    <location>
        <begin position="236"/>
        <end position="255"/>
    </location>
</feature>
<feature type="transmembrane region" description="Helical" evidence="1">
    <location>
        <begin position="24"/>
        <end position="46"/>
    </location>
</feature>
<evidence type="ECO:0008006" key="4">
    <source>
        <dbReference type="Google" id="ProtNLM"/>
    </source>
</evidence>
<keyword evidence="3" id="KW-1185">Reference proteome</keyword>
<accession>W4L7A1</accession>
<evidence type="ECO:0000256" key="1">
    <source>
        <dbReference type="SAM" id="Phobius"/>
    </source>
</evidence>
<reference evidence="2 3" key="1">
    <citation type="journal article" date="2014" name="Nature">
        <title>An environmental bacterial taxon with a large and distinct metabolic repertoire.</title>
        <authorList>
            <person name="Wilson M.C."/>
            <person name="Mori T."/>
            <person name="Ruckert C."/>
            <person name="Uria A.R."/>
            <person name="Helf M.J."/>
            <person name="Takada K."/>
            <person name="Gernert C."/>
            <person name="Steffens U.A."/>
            <person name="Heycke N."/>
            <person name="Schmitt S."/>
            <person name="Rinke C."/>
            <person name="Helfrich E.J."/>
            <person name="Brachmann A.O."/>
            <person name="Gurgui C."/>
            <person name="Wakimoto T."/>
            <person name="Kracht M."/>
            <person name="Crusemann M."/>
            <person name="Hentschel U."/>
            <person name="Abe I."/>
            <person name="Matsunaga S."/>
            <person name="Kalinowski J."/>
            <person name="Takeyama H."/>
            <person name="Piel J."/>
        </authorList>
    </citation>
    <scope>NUCLEOTIDE SEQUENCE [LARGE SCALE GENOMIC DNA]</scope>
    <source>
        <strain evidence="3">TSY1</strain>
    </source>
</reference>
<evidence type="ECO:0000313" key="2">
    <source>
        <dbReference type="EMBL" id="ETW93231.1"/>
    </source>
</evidence>
<sequence>MNTLYVFGQYAWLSMRAQLQYRSAFLVAAIGQFLSSGVEFFGMWALFDRFGDLQGWRFAQVAFFYAVINCIFAVADAVSSGFDQFGNVYVKTGEFDRILLRPRSPILQLAGHELALRRIGRLAQGLIVFIWASVSLQIDWTYTRAALLLWTCIGGVCFFVALFILRATLSFWSTETLELMNILSYGGLDAAQYPMSIYGAAFRKFFTFVVPLACISYFPLVRVLGVEDPLGSSPGFQVLAPGFGVLFLFVVVRVWQVGILHYTSTGS</sequence>
<keyword evidence="1" id="KW-1133">Transmembrane helix</keyword>
<evidence type="ECO:0000313" key="3">
    <source>
        <dbReference type="Proteomes" id="UP000019141"/>
    </source>
</evidence>
<gene>
    <name evidence="2" type="ORF">ETSY1_40110</name>
</gene>
<dbReference type="AlphaFoldDB" id="W4L7A1"/>